<feature type="signal peptide" evidence="1">
    <location>
        <begin position="1"/>
        <end position="34"/>
    </location>
</feature>
<evidence type="ECO:0000313" key="2">
    <source>
        <dbReference type="EMBL" id="VUX63075.1"/>
    </source>
</evidence>
<feature type="chain" id="PRO_5022181890" description="MBG domain-containing protein" evidence="1">
    <location>
        <begin position="35"/>
        <end position="387"/>
    </location>
</feature>
<dbReference type="EMBL" id="CABHOF010000020">
    <property type="protein sequence ID" value="VUX63075.1"/>
    <property type="molecule type" value="Genomic_DNA"/>
</dbReference>
<keyword evidence="1" id="KW-0732">Signal</keyword>
<sequence>MTKIKNTKKGMAKKTLSMSLVVAMLATSNVPVWAAEFSDDFDAAVATEAPVTEFSDNTIETPAIEEETTEAPMAQAVVESDDLSVDVSVSESAEFTGVVSVSGTINASDLDKWGIDKQTIANYDVTIKDGVATVINGTIKVPISEYTVTKNSDDTYTVAAKSTSKNYTGSKTVQAEGKAENKKPDAPMISSVKVVGNKATVILSGASEGAAGYDYVISTDRDCITNKDYDSVNKNQVQTSTTFKYVQQGTYYAYCHAWKRDKNGKKVFSDWSNAYPFVVSAITPDAPVITNVKVSGSTIKVTYKAAANATGYDVVLGTSSKKENGETRPYHYGNHKVLNLKEGTVTATFKNVPKGTWVVGMHAFNRTSEDGKKVFSPWSNLKKATVK</sequence>
<dbReference type="Gene3D" id="2.60.40.10">
    <property type="entry name" value="Immunoglobulins"/>
    <property type="match status" value="1"/>
</dbReference>
<dbReference type="RefSeq" id="WP_020993309.1">
    <property type="nucleotide sequence ID" value="NZ_CABHOF010000020.1"/>
</dbReference>
<proteinExistence type="predicted"/>
<name>A0A564WLP6_9FIRM</name>
<organism evidence="2 3">
    <name type="scientific">Blautia wexlerae</name>
    <dbReference type="NCBI Taxonomy" id="418240"/>
    <lineage>
        <taxon>Bacteria</taxon>
        <taxon>Bacillati</taxon>
        <taxon>Bacillota</taxon>
        <taxon>Clostridia</taxon>
        <taxon>Lachnospirales</taxon>
        <taxon>Lachnospiraceae</taxon>
        <taxon>Blautia</taxon>
    </lineage>
</organism>
<evidence type="ECO:0000256" key="1">
    <source>
        <dbReference type="SAM" id="SignalP"/>
    </source>
</evidence>
<accession>A0A564WLP6</accession>
<keyword evidence="3" id="KW-1185">Reference proteome</keyword>
<evidence type="ECO:0000313" key="3">
    <source>
        <dbReference type="Proteomes" id="UP000366766"/>
    </source>
</evidence>
<dbReference type="AlphaFoldDB" id="A0A564WLP6"/>
<protein>
    <recommendedName>
        <fullName evidence="4">MBG domain-containing protein</fullName>
    </recommendedName>
</protein>
<dbReference type="Proteomes" id="UP000366766">
    <property type="component" value="Unassembled WGS sequence"/>
</dbReference>
<evidence type="ECO:0008006" key="4">
    <source>
        <dbReference type="Google" id="ProtNLM"/>
    </source>
</evidence>
<gene>
    <name evidence="2" type="ORF">BWLFYP14_00770</name>
</gene>
<reference evidence="2 3" key="1">
    <citation type="submission" date="2019-07" db="EMBL/GenBank/DDBJ databases">
        <authorList>
            <person name="Chang H.-W."/>
            <person name="Raman A."/>
            <person name="Venkatesh S."/>
            <person name="Gehrig J."/>
        </authorList>
    </citation>
    <scope>NUCLEOTIDE SEQUENCE [LARGE SCALE GENOMIC DNA]</scope>
    <source>
        <strain evidence="2">Blautia_wexlerae_LFYP_14</strain>
    </source>
</reference>
<dbReference type="InterPro" id="IPR013783">
    <property type="entry name" value="Ig-like_fold"/>
</dbReference>